<protein>
    <submittedName>
        <fullName evidence="2">Uncharacterized protein</fullName>
    </submittedName>
</protein>
<evidence type="ECO:0000256" key="1">
    <source>
        <dbReference type="SAM" id="MobiDB-lite"/>
    </source>
</evidence>
<feature type="compositionally biased region" description="Polar residues" evidence="1">
    <location>
        <begin position="99"/>
        <end position="109"/>
    </location>
</feature>
<reference evidence="2 3" key="1">
    <citation type="submission" date="2018-10" db="EMBL/GenBank/DDBJ databases">
        <authorList>
            <person name="Ekblom R."/>
            <person name="Jareborg N."/>
        </authorList>
    </citation>
    <scope>NUCLEOTIDE SEQUENCE [LARGE SCALE GENOMIC DNA]</scope>
    <source>
        <tissue evidence="2">Muscle</tissue>
    </source>
</reference>
<comment type="caution">
    <text evidence="2">The sequence shown here is derived from an EMBL/GenBank/DDBJ whole genome shotgun (WGS) entry which is preliminary data.</text>
</comment>
<proteinExistence type="predicted"/>
<accession>A0A9X9LCB8</accession>
<feature type="region of interest" description="Disordered" evidence="1">
    <location>
        <begin position="40"/>
        <end position="109"/>
    </location>
</feature>
<name>A0A9X9LCB8_GULGU</name>
<keyword evidence="3" id="KW-1185">Reference proteome</keyword>
<dbReference type="Proteomes" id="UP000269945">
    <property type="component" value="Unassembled WGS sequence"/>
</dbReference>
<dbReference type="EMBL" id="CYRY02000292">
    <property type="protein sequence ID" value="VCW49303.1"/>
    <property type="molecule type" value="Genomic_DNA"/>
</dbReference>
<evidence type="ECO:0000313" key="2">
    <source>
        <dbReference type="EMBL" id="VCW49303.1"/>
    </source>
</evidence>
<gene>
    <name evidence="2" type="ORF">BN2614_LOCUS11</name>
</gene>
<feature type="non-terminal residue" evidence="2">
    <location>
        <position position="109"/>
    </location>
</feature>
<feature type="non-terminal residue" evidence="2">
    <location>
        <position position="1"/>
    </location>
</feature>
<sequence>EIVPGLLLCGIKSVNRVSRGLRPAGRVDRFLGRRTLKLSRSSPCPLTGASDKAGGHGRRAARPSHQPGRRGAGDSNPWQPLPWQPLAAAGRGLRHCPAPTQQSTGALTC</sequence>
<dbReference type="AlphaFoldDB" id="A0A9X9LCB8"/>
<evidence type="ECO:0000313" key="3">
    <source>
        <dbReference type="Proteomes" id="UP000269945"/>
    </source>
</evidence>
<organism evidence="2 3">
    <name type="scientific">Gulo gulo</name>
    <name type="common">Wolverine</name>
    <name type="synonym">Gluton</name>
    <dbReference type="NCBI Taxonomy" id="48420"/>
    <lineage>
        <taxon>Eukaryota</taxon>
        <taxon>Metazoa</taxon>
        <taxon>Chordata</taxon>
        <taxon>Craniata</taxon>
        <taxon>Vertebrata</taxon>
        <taxon>Euteleostomi</taxon>
        <taxon>Mammalia</taxon>
        <taxon>Eutheria</taxon>
        <taxon>Laurasiatheria</taxon>
        <taxon>Carnivora</taxon>
        <taxon>Caniformia</taxon>
        <taxon>Musteloidea</taxon>
        <taxon>Mustelidae</taxon>
        <taxon>Guloninae</taxon>
        <taxon>Gulo</taxon>
    </lineage>
</organism>